<name>A0ABC8LIQ2_ERUVS</name>
<feature type="domain" description="Glabrous enhancer-binding protein-like DBD" evidence="3">
    <location>
        <begin position="40"/>
        <end position="133"/>
    </location>
</feature>
<protein>
    <recommendedName>
        <fullName evidence="3">Glabrous enhancer-binding protein-like DBD domain-containing protein</fullName>
    </recommendedName>
</protein>
<evidence type="ECO:0000256" key="1">
    <source>
        <dbReference type="ARBA" id="ARBA00010820"/>
    </source>
</evidence>
<dbReference type="PANTHER" id="PTHR31662">
    <property type="entry name" value="BNAANNG10740D PROTEIN-RELATED"/>
    <property type="match status" value="1"/>
</dbReference>
<dbReference type="EMBL" id="CAKOAT010582931">
    <property type="protein sequence ID" value="CAH8383303.1"/>
    <property type="molecule type" value="Genomic_DNA"/>
</dbReference>
<keyword evidence="5" id="KW-1185">Reference proteome</keyword>
<evidence type="ECO:0000313" key="4">
    <source>
        <dbReference type="EMBL" id="CAH8383303.1"/>
    </source>
</evidence>
<dbReference type="GO" id="GO:0010468">
    <property type="term" value="P:regulation of gene expression"/>
    <property type="evidence" value="ECO:0007669"/>
    <property type="project" value="UniProtKB-ARBA"/>
</dbReference>
<comment type="caution">
    <text evidence="4">The sequence shown here is derived from an EMBL/GenBank/DDBJ whole genome shotgun (WGS) entry which is preliminary data.</text>
</comment>
<comment type="similarity">
    <text evidence="1">Belongs to the GeBP family.</text>
</comment>
<accession>A0ABC8LIQ2</accession>
<dbReference type="AlphaFoldDB" id="A0ABC8LIQ2"/>
<dbReference type="Proteomes" id="UP001642260">
    <property type="component" value="Unassembled WGS sequence"/>
</dbReference>
<gene>
    <name evidence="4" type="ORF">ERUC_LOCUS35786</name>
</gene>
<proteinExistence type="inferred from homology"/>
<reference evidence="4 5" key="1">
    <citation type="submission" date="2022-03" db="EMBL/GenBank/DDBJ databases">
        <authorList>
            <person name="Macdonald S."/>
            <person name="Ahmed S."/>
            <person name="Newling K."/>
        </authorList>
    </citation>
    <scope>NUCLEOTIDE SEQUENCE [LARGE SCALE GENOMIC DNA]</scope>
</reference>
<dbReference type="InterPro" id="IPR053932">
    <property type="entry name" value="GeBP-like_DBD"/>
</dbReference>
<dbReference type="InterPro" id="IPR007592">
    <property type="entry name" value="GEBP"/>
</dbReference>
<feature type="compositionally biased region" description="Polar residues" evidence="2">
    <location>
        <begin position="1"/>
        <end position="12"/>
    </location>
</feature>
<evidence type="ECO:0000259" key="3">
    <source>
        <dbReference type="Pfam" id="PF04504"/>
    </source>
</evidence>
<feature type="region of interest" description="Disordered" evidence="2">
    <location>
        <begin position="1"/>
        <end position="33"/>
    </location>
</feature>
<dbReference type="Pfam" id="PF04504">
    <property type="entry name" value="GeBP-like_DBD"/>
    <property type="match status" value="1"/>
</dbReference>
<evidence type="ECO:0000256" key="2">
    <source>
        <dbReference type="SAM" id="MobiDB-lite"/>
    </source>
</evidence>
<dbReference type="PANTHER" id="PTHR31662:SF99">
    <property type="entry name" value="GENOME ASSEMBLY, CHROMOSOME: A05"/>
    <property type="match status" value="1"/>
</dbReference>
<sequence length="298" mass="34099">MATPKRLNSSDTCYLHKSPSDQVSTKKKSKKKKVASPVIKRIWNEDDELSILKGLVDYRVKTRHDSSFDWDGFFRFVQGSIRVKFSKEQLFSKVRKLRRKFVVHSERIDRGEDPLFTRLTDSQAFGYSNMIWGLTPAPNEGTEKAQEEENEQMDNAAGHVNGNDGKESEFANGGMENVMQIENDENGRVGKDELVNENEAEKALHEVGADKTTEYKTDGKESHDDELRFVEDSFEATILQGLSDWQRKLQLKKLMMNLGMGERRELSNEWKALCSEEVKLKIKKLRFAAKLVEAANDG</sequence>
<organism evidence="4 5">
    <name type="scientific">Eruca vesicaria subsp. sativa</name>
    <name type="common">Garden rocket</name>
    <name type="synonym">Eruca sativa</name>
    <dbReference type="NCBI Taxonomy" id="29727"/>
    <lineage>
        <taxon>Eukaryota</taxon>
        <taxon>Viridiplantae</taxon>
        <taxon>Streptophyta</taxon>
        <taxon>Embryophyta</taxon>
        <taxon>Tracheophyta</taxon>
        <taxon>Spermatophyta</taxon>
        <taxon>Magnoliopsida</taxon>
        <taxon>eudicotyledons</taxon>
        <taxon>Gunneridae</taxon>
        <taxon>Pentapetalae</taxon>
        <taxon>rosids</taxon>
        <taxon>malvids</taxon>
        <taxon>Brassicales</taxon>
        <taxon>Brassicaceae</taxon>
        <taxon>Brassiceae</taxon>
        <taxon>Eruca</taxon>
    </lineage>
</organism>
<evidence type="ECO:0000313" key="5">
    <source>
        <dbReference type="Proteomes" id="UP001642260"/>
    </source>
</evidence>